<dbReference type="InterPro" id="IPR013976">
    <property type="entry name" value="HDOD"/>
</dbReference>
<dbReference type="InterPro" id="IPR003607">
    <property type="entry name" value="HD/PDEase_dom"/>
</dbReference>
<dbReference type="PROSITE" id="PS51833">
    <property type="entry name" value="HDOD"/>
    <property type="match status" value="1"/>
</dbReference>
<organism evidence="2">
    <name type="scientific">mine drainage metagenome</name>
    <dbReference type="NCBI Taxonomy" id="410659"/>
    <lineage>
        <taxon>unclassified sequences</taxon>
        <taxon>metagenomes</taxon>
        <taxon>ecological metagenomes</taxon>
    </lineage>
</organism>
<dbReference type="EMBL" id="MLJW01000109">
    <property type="protein sequence ID" value="OIQ99196.1"/>
    <property type="molecule type" value="Genomic_DNA"/>
</dbReference>
<feature type="domain" description="HDOD" evidence="1">
    <location>
        <begin position="21"/>
        <end position="209"/>
    </location>
</feature>
<proteinExistence type="predicted"/>
<dbReference type="PANTHER" id="PTHR33525:SF3">
    <property type="entry name" value="RIBONUCLEASE Y"/>
    <property type="match status" value="1"/>
</dbReference>
<evidence type="ECO:0000313" key="2">
    <source>
        <dbReference type="EMBL" id="OIQ99196.1"/>
    </source>
</evidence>
<dbReference type="InterPro" id="IPR052340">
    <property type="entry name" value="RNase_Y/CdgJ"/>
</dbReference>
<dbReference type="AlphaFoldDB" id="A0A1J5S4M5"/>
<evidence type="ECO:0000259" key="1">
    <source>
        <dbReference type="PROSITE" id="PS51833"/>
    </source>
</evidence>
<dbReference type="CDD" id="cd00077">
    <property type="entry name" value="HDc"/>
    <property type="match status" value="1"/>
</dbReference>
<name>A0A1J5S4M5_9ZZZZ</name>
<reference evidence="2" key="1">
    <citation type="submission" date="2016-10" db="EMBL/GenBank/DDBJ databases">
        <title>Sequence of Gallionella enrichment culture.</title>
        <authorList>
            <person name="Poehlein A."/>
            <person name="Muehling M."/>
            <person name="Daniel R."/>
        </authorList>
    </citation>
    <scope>NUCLEOTIDE SEQUENCE</scope>
</reference>
<gene>
    <name evidence="2" type="ORF">GALL_187780</name>
</gene>
<accession>A0A1J5S4M5</accession>
<protein>
    <submittedName>
        <fullName evidence="2">HDOD domain protein</fullName>
    </submittedName>
</protein>
<dbReference type="Pfam" id="PF08668">
    <property type="entry name" value="HDOD"/>
    <property type="match status" value="1"/>
</dbReference>
<dbReference type="SUPFAM" id="SSF109604">
    <property type="entry name" value="HD-domain/PDEase-like"/>
    <property type="match status" value="1"/>
</dbReference>
<sequence>MERGEALARIAAEVESGELVFPTHAEVALRVRLALEDPDLHLETAVRAVQAEPLLASRVVALANSVVFNRAGHVIADVRSAVSLLGFQLIRSLATALIMRQMVGTASSPEAQQLAQRLWQHSVEVGALAHVLAERYGRVNPDVALFAGIVHEVGGFYLISRAGAYPGLLWQERAPAWTGAEQMVIRRAVLRALRVPAEAIDAIEGQWWTAPALSAHFSATTLADVLLLAHGLSSVENPLLLADGAEMSAATREQITATPLAAVLKESAAELRSLAAALRF</sequence>
<dbReference type="Gene3D" id="1.10.3210.10">
    <property type="entry name" value="Hypothetical protein af1432"/>
    <property type="match status" value="1"/>
</dbReference>
<dbReference type="PANTHER" id="PTHR33525">
    <property type="match status" value="1"/>
</dbReference>
<comment type="caution">
    <text evidence="2">The sequence shown here is derived from an EMBL/GenBank/DDBJ whole genome shotgun (WGS) entry which is preliminary data.</text>
</comment>